<dbReference type="Pfam" id="PF01551">
    <property type="entry name" value="Peptidase_M23"/>
    <property type="match status" value="1"/>
</dbReference>
<feature type="compositionally biased region" description="Basic and acidic residues" evidence="1">
    <location>
        <begin position="122"/>
        <end position="138"/>
    </location>
</feature>
<evidence type="ECO:0000313" key="5">
    <source>
        <dbReference type="Proteomes" id="UP000190625"/>
    </source>
</evidence>
<proteinExistence type="predicted"/>
<protein>
    <submittedName>
        <fullName evidence="4">Murein DD-endopeptidase MepM and murein hydrolase activator NlpD, contain LysM domain</fullName>
    </submittedName>
</protein>
<keyword evidence="2" id="KW-1133">Transmembrane helix</keyword>
<keyword evidence="2" id="KW-0472">Membrane</keyword>
<reference evidence="5" key="1">
    <citation type="submission" date="2017-02" db="EMBL/GenBank/DDBJ databases">
        <authorList>
            <person name="Varghese N."/>
            <person name="Submissions S."/>
        </authorList>
    </citation>
    <scope>NUCLEOTIDE SEQUENCE [LARGE SCALE GENOMIC DNA]</scope>
    <source>
        <strain evidence="5">ATCC BAA-73</strain>
    </source>
</reference>
<feature type="transmembrane region" description="Helical" evidence="2">
    <location>
        <begin position="53"/>
        <end position="72"/>
    </location>
</feature>
<dbReference type="RefSeq" id="WP_078809457.1">
    <property type="nucleotide sequence ID" value="NZ_FUWM01000007.1"/>
</dbReference>
<evidence type="ECO:0000256" key="1">
    <source>
        <dbReference type="SAM" id="MobiDB-lite"/>
    </source>
</evidence>
<dbReference type="InterPro" id="IPR016047">
    <property type="entry name" value="M23ase_b-sheet_dom"/>
</dbReference>
<keyword evidence="5" id="KW-1185">Reference proteome</keyword>
<dbReference type="PANTHER" id="PTHR21666">
    <property type="entry name" value="PEPTIDASE-RELATED"/>
    <property type="match status" value="1"/>
</dbReference>
<feature type="region of interest" description="Disordered" evidence="1">
    <location>
        <begin position="114"/>
        <end position="138"/>
    </location>
</feature>
<keyword evidence="4" id="KW-0378">Hydrolase</keyword>
<dbReference type="Gene3D" id="2.70.70.10">
    <property type="entry name" value="Glucose Permease (Domain IIA)"/>
    <property type="match status" value="1"/>
</dbReference>
<name>A0A1T4KZH4_9FIRM</name>
<dbReference type="InterPro" id="IPR050570">
    <property type="entry name" value="Cell_wall_metabolism_enzyme"/>
</dbReference>
<sequence>MSKDDKKDDKKFPFSIKTDKEDIKLKLTKNVQDLADKFSWHKFLTRVLTNKKIVFLIIAIIVGGALLLPRVYNSTLKEDTSYEDKVVIYEDVPGHVNKGIEKNSEVTKPPIKVQTKSNNKAQENREIKDETTKENKEVAEPINARPEFSLPVKGSKIERQYGWSKDPVLEDWRFHQGIDIAAAQATQIKSVANGKVEKVREDDYLGLVLVIKHSNGYKTVYGHAQKSYLEEGQHVKTGQAIGEVGDSGLVMKPTLHFEIWKENKSIKPSEYLNL</sequence>
<dbReference type="STRING" id="142842.SAMN02745118_00962"/>
<evidence type="ECO:0000259" key="3">
    <source>
        <dbReference type="Pfam" id="PF01551"/>
    </source>
</evidence>
<dbReference type="SUPFAM" id="SSF51261">
    <property type="entry name" value="Duplicated hybrid motif"/>
    <property type="match status" value="1"/>
</dbReference>
<accession>A0A1T4KZH4</accession>
<evidence type="ECO:0000313" key="4">
    <source>
        <dbReference type="EMBL" id="SJZ47874.1"/>
    </source>
</evidence>
<keyword evidence="2" id="KW-0812">Transmembrane</keyword>
<dbReference type="AlphaFoldDB" id="A0A1T4KZH4"/>
<dbReference type="Proteomes" id="UP000190625">
    <property type="component" value="Unassembled WGS sequence"/>
</dbReference>
<dbReference type="OrthoDB" id="9801106at2"/>
<gene>
    <name evidence="4" type="ORF">SAMN02745118_00962</name>
</gene>
<evidence type="ECO:0000256" key="2">
    <source>
        <dbReference type="SAM" id="Phobius"/>
    </source>
</evidence>
<dbReference type="InterPro" id="IPR011055">
    <property type="entry name" value="Dup_hybrid_motif"/>
</dbReference>
<dbReference type="EMBL" id="FUWM01000007">
    <property type="protein sequence ID" value="SJZ47874.1"/>
    <property type="molecule type" value="Genomic_DNA"/>
</dbReference>
<dbReference type="PANTHER" id="PTHR21666:SF270">
    <property type="entry name" value="MUREIN HYDROLASE ACTIVATOR ENVC"/>
    <property type="match status" value="1"/>
</dbReference>
<feature type="domain" description="M23ase beta-sheet core" evidence="3">
    <location>
        <begin position="173"/>
        <end position="268"/>
    </location>
</feature>
<dbReference type="CDD" id="cd12797">
    <property type="entry name" value="M23_peptidase"/>
    <property type="match status" value="1"/>
</dbReference>
<organism evidence="4 5">
    <name type="scientific">Selenihalanaerobacter shriftii</name>
    <dbReference type="NCBI Taxonomy" id="142842"/>
    <lineage>
        <taxon>Bacteria</taxon>
        <taxon>Bacillati</taxon>
        <taxon>Bacillota</taxon>
        <taxon>Clostridia</taxon>
        <taxon>Halanaerobiales</taxon>
        <taxon>Halobacteroidaceae</taxon>
        <taxon>Selenihalanaerobacter</taxon>
    </lineage>
</organism>
<dbReference type="GO" id="GO:0004222">
    <property type="term" value="F:metalloendopeptidase activity"/>
    <property type="evidence" value="ECO:0007669"/>
    <property type="project" value="TreeGrafter"/>
</dbReference>